<dbReference type="AlphaFoldDB" id="A0A087GTE1"/>
<gene>
    <name evidence="2" type="ordered locus">AALP_Aa6g336600</name>
</gene>
<feature type="region of interest" description="Disordered" evidence="1">
    <location>
        <begin position="388"/>
        <end position="433"/>
    </location>
</feature>
<proteinExistence type="predicted"/>
<name>A0A087GTE1_ARAAL</name>
<dbReference type="OrthoDB" id="1114078at2759"/>
<dbReference type="Proteomes" id="UP000029120">
    <property type="component" value="Chromosome 6"/>
</dbReference>
<evidence type="ECO:0000313" key="3">
    <source>
        <dbReference type="Proteomes" id="UP000029120"/>
    </source>
</evidence>
<feature type="region of interest" description="Disordered" evidence="1">
    <location>
        <begin position="69"/>
        <end position="91"/>
    </location>
</feature>
<feature type="compositionally biased region" description="Low complexity" evidence="1">
    <location>
        <begin position="190"/>
        <end position="207"/>
    </location>
</feature>
<sequence>MTSVPGSFGLHSAFYWPFDLLGTAFMAYPDNKDNTEDKFGVIEPKRSVLVHEPEPNDGDPDAFDLKSSGYSDAPMSPLVRTEGPTSFERGNDPMSRFDFTEGLHIVNEGFVIVTDMRGVATRTTGPDDQNAEDSSGPDEPNARTPVVLAGLDTDVQSTEDPMGSVIDNSYDPNDLRFMDDESPNLPLGRADASSSSSPSDSHASSVEGGDEDIVDEVEQTKKAASTQRVNVRPDPPGSTVSKKKSLQRLREKCKTSEDIELVVPSSVDRADAPPPGYLTLFENYFDQCLLWFPLPGFLMRFLAAHSVYLALAQVNPRGIKHLIVKPSFPKVSKKFIEAMHKELSSGKAAKAARSSGTNAPRAVVPMTLTPTAPSVHARSSRPLAIKTPATSTLLLPPSLTPDKLAMRQKQSEKRARLSSGKGKGIDYGTSSKK</sequence>
<feature type="compositionally biased region" description="Low complexity" evidence="1">
    <location>
        <begin position="388"/>
        <end position="401"/>
    </location>
</feature>
<protein>
    <submittedName>
        <fullName evidence="2">Uncharacterized protein</fullName>
    </submittedName>
</protein>
<reference evidence="3" key="1">
    <citation type="journal article" date="2015" name="Nat. Plants">
        <title>Genome expansion of Arabis alpina linked with retrotransposition and reduced symmetric DNA methylation.</title>
        <authorList>
            <person name="Willing E.M."/>
            <person name="Rawat V."/>
            <person name="Mandakova T."/>
            <person name="Maumus F."/>
            <person name="James G.V."/>
            <person name="Nordstroem K.J."/>
            <person name="Becker C."/>
            <person name="Warthmann N."/>
            <person name="Chica C."/>
            <person name="Szarzynska B."/>
            <person name="Zytnicki M."/>
            <person name="Albani M.C."/>
            <person name="Kiefer C."/>
            <person name="Bergonzi S."/>
            <person name="Castaings L."/>
            <person name="Mateos J.L."/>
            <person name="Berns M.C."/>
            <person name="Bujdoso N."/>
            <person name="Piofczyk T."/>
            <person name="de Lorenzo L."/>
            <person name="Barrero-Sicilia C."/>
            <person name="Mateos I."/>
            <person name="Piednoel M."/>
            <person name="Hagmann J."/>
            <person name="Chen-Min-Tao R."/>
            <person name="Iglesias-Fernandez R."/>
            <person name="Schuster S.C."/>
            <person name="Alonso-Blanco C."/>
            <person name="Roudier F."/>
            <person name="Carbonero P."/>
            <person name="Paz-Ares J."/>
            <person name="Davis S.J."/>
            <person name="Pecinka A."/>
            <person name="Quesneville H."/>
            <person name="Colot V."/>
            <person name="Lysak M.A."/>
            <person name="Weigel D."/>
            <person name="Coupland G."/>
            <person name="Schneeberger K."/>
        </authorList>
    </citation>
    <scope>NUCLEOTIDE SEQUENCE [LARGE SCALE GENOMIC DNA]</scope>
    <source>
        <strain evidence="3">cv. Pajares</strain>
    </source>
</reference>
<keyword evidence="3" id="KW-1185">Reference proteome</keyword>
<feature type="region of interest" description="Disordered" evidence="1">
    <location>
        <begin position="120"/>
        <end position="247"/>
    </location>
</feature>
<organism evidence="2 3">
    <name type="scientific">Arabis alpina</name>
    <name type="common">Alpine rock-cress</name>
    <dbReference type="NCBI Taxonomy" id="50452"/>
    <lineage>
        <taxon>Eukaryota</taxon>
        <taxon>Viridiplantae</taxon>
        <taxon>Streptophyta</taxon>
        <taxon>Embryophyta</taxon>
        <taxon>Tracheophyta</taxon>
        <taxon>Spermatophyta</taxon>
        <taxon>Magnoliopsida</taxon>
        <taxon>eudicotyledons</taxon>
        <taxon>Gunneridae</taxon>
        <taxon>Pentapetalae</taxon>
        <taxon>rosids</taxon>
        <taxon>malvids</taxon>
        <taxon>Brassicales</taxon>
        <taxon>Brassicaceae</taxon>
        <taxon>Arabideae</taxon>
        <taxon>Arabis</taxon>
    </lineage>
</organism>
<dbReference type="Gramene" id="KFK33143">
    <property type="protein sequence ID" value="KFK33143"/>
    <property type="gene ID" value="AALP_AA6G336600"/>
</dbReference>
<evidence type="ECO:0000313" key="2">
    <source>
        <dbReference type="EMBL" id="KFK33143.1"/>
    </source>
</evidence>
<accession>A0A087GTE1</accession>
<feature type="compositionally biased region" description="Acidic residues" evidence="1">
    <location>
        <begin position="208"/>
        <end position="217"/>
    </location>
</feature>
<evidence type="ECO:0000256" key="1">
    <source>
        <dbReference type="SAM" id="MobiDB-lite"/>
    </source>
</evidence>
<dbReference type="EMBL" id="CM002874">
    <property type="protein sequence ID" value="KFK33143.1"/>
    <property type="molecule type" value="Genomic_DNA"/>
</dbReference>